<evidence type="ECO:0000256" key="1">
    <source>
        <dbReference type="ARBA" id="ARBA00022737"/>
    </source>
</evidence>
<dbReference type="PANTHER" id="PTHR13547">
    <property type="match status" value="1"/>
</dbReference>
<gene>
    <name evidence="3" type="ORF">VitviT2T_004325</name>
</gene>
<dbReference type="InterPro" id="IPR033443">
    <property type="entry name" value="PROP1-like_PPR_dom"/>
</dbReference>
<sequence length="113" mass="12290">MKQTLTSVVRMTISMGNGDIAFDMVKQTKPLGINPRLWSYGSVLSAFCNNGDIKKAFGAEERMLEHGQPDEQMSSLVAMPSSLAAQKFLPNVVSVGLFLGSMHIPSFVQLANQ</sequence>
<dbReference type="PANTHER" id="PTHR13547:SF7">
    <property type="entry name" value="RIBONUCLEASE P"/>
    <property type="match status" value="1"/>
</dbReference>
<reference evidence="3 4" key="1">
    <citation type="journal article" date="2023" name="Hortic Res">
        <title>The complete reference genome for grapevine (Vitis vinifera L.) genetics and breeding.</title>
        <authorList>
            <person name="Shi X."/>
            <person name="Cao S."/>
            <person name="Wang X."/>
            <person name="Huang S."/>
            <person name="Wang Y."/>
            <person name="Liu Z."/>
            <person name="Liu W."/>
            <person name="Leng X."/>
            <person name="Peng Y."/>
            <person name="Wang N."/>
            <person name="Wang Y."/>
            <person name="Ma Z."/>
            <person name="Xu X."/>
            <person name="Zhang F."/>
            <person name="Xue H."/>
            <person name="Zhong H."/>
            <person name="Wang Y."/>
            <person name="Zhang K."/>
            <person name="Velt A."/>
            <person name="Avia K."/>
            <person name="Holtgrawe D."/>
            <person name="Grimplet J."/>
            <person name="Matus J.T."/>
            <person name="Ware D."/>
            <person name="Wu X."/>
            <person name="Wang H."/>
            <person name="Liu C."/>
            <person name="Fang Y."/>
            <person name="Rustenholz C."/>
            <person name="Cheng Z."/>
            <person name="Xiao H."/>
            <person name="Zhou Y."/>
        </authorList>
    </citation>
    <scope>NUCLEOTIDE SEQUENCE [LARGE SCALE GENOMIC DNA]</scope>
    <source>
        <strain evidence="4">cv. Pinot noir / PN40024</strain>
        <tissue evidence="3">Leaf</tissue>
    </source>
</reference>
<dbReference type="Gene3D" id="1.25.40.10">
    <property type="entry name" value="Tetratricopeptide repeat domain"/>
    <property type="match status" value="1"/>
</dbReference>
<evidence type="ECO:0000313" key="4">
    <source>
        <dbReference type="Proteomes" id="UP001227230"/>
    </source>
</evidence>
<organism evidence="3 4">
    <name type="scientific">Vitis vinifera</name>
    <name type="common">Grape</name>
    <dbReference type="NCBI Taxonomy" id="29760"/>
    <lineage>
        <taxon>Eukaryota</taxon>
        <taxon>Viridiplantae</taxon>
        <taxon>Streptophyta</taxon>
        <taxon>Embryophyta</taxon>
        <taxon>Tracheophyta</taxon>
        <taxon>Spermatophyta</taxon>
        <taxon>Magnoliopsida</taxon>
        <taxon>eudicotyledons</taxon>
        <taxon>Gunneridae</taxon>
        <taxon>Pentapetalae</taxon>
        <taxon>rosids</taxon>
        <taxon>Vitales</taxon>
        <taxon>Vitaceae</taxon>
        <taxon>Viteae</taxon>
        <taxon>Vitis</taxon>
    </lineage>
</organism>
<feature type="domain" description="PROP1-like PPR" evidence="2">
    <location>
        <begin position="4"/>
        <end position="67"/>
    </location>
</feature>
<protein>
    <recommendedName>
        <fullName evidence="2">PROP1-like PPR domain-containing protein</fullName>
    </recommendedName>
</protein>
<proteinExistence type="predicted"/>
<dbReference type="Proteomes" id="UP001227230">
    <property type="component" value="Chromosome 3"/>
</dbReference>
<dbReference type="EMBL" id="CP126650">
    <property type="protein sequence ID" value="WJZ84732.1"/>
    <property type="molecule type" value="Genomic_DNA"/>
</dbReference>
<name>A0ABY9BP41_VITVI</name>
<dbReference type="Pfam" id="PF17177">
    <property type="entry name" value="PPR_long"/>
    <property type="match status" value="1"/>
</dbReference>
<keyword evidence="4" id="KW-1185">Reference proteome</keyword>
<evidence type="ECO:0000259" key="2">
    <source>
        <dbReference type="Pfam" id="PF17177"/>
    </source>
</evidence>
<keyword evidence="1" id="KW-0677">Repeat</keyword>
<dbReference type="InterPro" id="IPR011990">
    <property type="entry name" value="TPR-like_helical_dom_sf"/>
</dbReference>
<accession>A0ABY9BP41</accession>
<evidence type="ECO:0000313" key="3">
    <source>
        <dbReference type="EMBL" id="WJZ84732.1"/>
    </source>
</evidence>